<evidence type="ECO:0000313" key="1">
    <source>
        <dbReference type="EMBL" id="RGV28598.1"/>
    </source>
</evidence>
<protein>
    <submittedName>
        <fullName evidence="1">Uncharacterized protein</fullName>
    </submittedName>
</protein>
<reference evidence="1 2" key="1">
    <citation type="submission" date="2018-08" db="EMBL/GenBank/DDBJ databases">
        <title>A genome reference for cultivated species of the human gut microbiota.</title>
        <authorList>
            <person name="Zou Y."/>
            <person name="Xue W."/>
            <person name="Luo G."/>
        </authorList>
    </citation>
    <scope>NUCLEOTIDE SEQUENCE [LARGE SCALE GENOMIC DNA]</scope>
    <source>
        <strain evidence="1 2">AF14-6AC</strain>
    </source>
</reference>
<dbReference type="AlphaFoldDB" id="A0A412WN10"/>
<accession>A0A412WN10</accession>
<proteinExistence type="predicted"/>
<dbReference type="EMBL" id="QRYW01000008">
    <property type="protein sequence ID" value="RGV28598.1"/>
    <property type="molecule type" value="Genomic_DNA"/>
</dbReference>
<comment type="caution">
    <text evidence="1">The sequence shown here is derived from an EMBL/GenBank/DDBJ whole genome shotgun (WGS) entry which is preliminary data.</text>
</comment>
<gene>
    <name evidence="1" type="ORF">DWW24_05010</name>
</gene>
<evidence type="ECO:0000313" key="2">
    <source>
        <dbReference type="Proteomes" id="UP000283426"/>
    </source>
</evidence>
<sequence length="83" mass="9479">MSVNRKRLCVHYLTYLESGGNRDFCSLIVSFLFAWGSGGHFRTRKVICGQEETTCHSVLYICTSEEKRSIDNNKYIGYGNSDD</sequence>
<dbReference type="Proteomes" id="UP000283426">
    <property type="component" value="Unassembled WGS sequence"/>
</dbReference>
<organism evidence="1 2">
    <name type="scientific">Odoribacter splanchnicus</name>
    <dbReference type="NCBI Taxonomy" id="28118"/>
    <lineage>
        <taxon>Bacteria</taxon>
        <taxon>Pseudomonadati</taxon>
        <taxon>Bacteroidota</taxon>
        <taxon>Bacteroidia</taxon>
        <taxon>Bacteroidales</taxon>
        <taxon>Odoribacteraceae</taxon>
        <taxon>Odoribacter</taxon>
    </lineage>
</organism>
<name>A0A412WN10_9BACT</name>